<organism evidence="2 3">
    <name type="scientific">Apiospora rasikravindrae</name>
    <dbReference type="NCBI Taxonomy" id="990691"/>
    <lineage>
        <taxon>Eukaryota</taxon>
        <taxon>Fungi</taxon>
        <taxon>Dikarya</taxon>
        <taxon>Ascomycota</taxon>
        <taxon>Pezizomycotina</taxon>
        <taxon>Sordariomycetes</taxon>
        <taxon>Xylariomycetidae</taxon>
        <taxon>Amphisphaeriales</taxon>
        <taxon>Apiosporaceae</taxon>
        <taxon>Apiospora</taxon>
    </lineage>
</organism>
<dbReference type="Proteomes" id="UP001444661">
    <property type="component" value="Unassembled WGS sequence"/>
</dbReference>
<comment type="caution">
    <text evidence="2">The sequence shown here is derived from an EMBL/GenBank/DDBJ whole genome shotgun (WGS) entry which is preliminary data.</text>
</comment>
<evidence type="ECO:0000313" key="2">
    <source>
        <dbReference type="EMBL" id="KAK8030112.1"/>
    </source>
</evidence>
<sequence>MGTVYATEHGTNREHGGEAFKETASANEPAAKDSCKAKTEIIEEYPALGKRGLEAWRKGPGRKKSWNACPVQKRPTRRKALRISDRIPPPSTRLYPGPAFASTFGKREIKKRCCDDDLQPRQEGTLASGPGGDRANNRIPDITQDDLVYYQSPKSRWQHQQPPEHKERLSWADVARFPKPECKQAKDMAARRKSQSSNGVKQGRRSRGATGLHIPDFTSYQSFVDYLELATKEFIRKCSVLRDMVLGNEAATEREYHKLLKVVKKRKSQLFPLLDTRDLCGSRIPTTFLARTADLLATLAHAICAEWEHLPSMEWTAVRNGMFGKDIHTYPLVNEKLAPARLYQPT</sequence>
<dbReference type="EMBL" id="JAQQWK010000010">
    <property type="protein sequence ID" value="KAK8030112.1"/>
    <property type="molecule type" value="Genomic_DNA"/>
</dbReference>
<feature type="compositionally biased region" description="Basic and acidic residues" evidence="1">
    <location>
        <begin position="10"/>
        <end position="21"/>
    </location>
</feature>
<feature type="region of interest" description="Disordered" evidence="1">
    <location>
        <begin position="183"/>
        <end position="208"/>
    </location>
</feature>
<reference evidence="2 3" key="1">
    <citation type="submission" date="2023-01" db="EMBL/GenBank/DDBJ databases">
        <title>Analysis of 21 Apiospora genomes using comparative genomics revels a genus with tremendous synthesis potential of carbohydrate active enzymes and secondary metabolites.</title>
        <authorList>
            <person name="Sorensen T."/>
        </authorList>
    </citation>
    <scope>NUCLEOTIDE SEQUENCE [LARGE SCALE GENOMIC DNA]</scope>
    <source>
        <strain evidence="2 3">CBS 33761</strain>
    </source>
</reference>
<proteinExistence type="predicted"/>
<evidence type="ECO:0000256" key="1">
    <source>
        <dbReference type="SAM" id="MobiDB-lite"/>
    </source>
</evidence>
<protein>
    <submittedName>
        <fullName evidence="2">Uncharacterized protein</fullName>
    </submittedName>
</protein>
<feature type="region of interest" description="Disordered" evidence="1">
    <location>
        <begin position="57"/>
        <end position="79"/>
    </location>
</feature>
<keyword evidence="3" id="KW-1185">Reference proteome</keyword>
<accession>A0ABR1SE54</accession>
<evidence type="ECO:0000313" key="3">
    <source>
        <dbReference type="Proteomes" id="UP001444661"/>
    </source>
</evidence>
<gene>
    <name evidence="2" type="ORF">PG993_011403</name>
</gene>
<name>A0ABR1SE54_9PEZI</name>
<feature type="region of interest" description="Disordered" evidence="1">
    <location>
        <begin position="113"/>
        <end position="139"/>
    </location>
</feature>
<feature type="region of interest" description="Disordered" evidence="1">
    <location>
        <begin position="1"/>
        <end position="32"/>
    </location>
</feature>